<sequence>MLTWNRRDRCIPDNVVPPAVVRATCELARELILTDRTAAPSWEGVFSERSSAYTLDAAGTANSTSSGKTYDKADRRPMLPKLCQAMLGKYGTTLEGSSGTVNLKRV</sequence>
<proteinExistence type="predicted"/>
<name>A0A645GVE0_9ZZZZ</name>
<reference evidence="1" key="1">
    <citation type="submission" date="2019-08" db="EMBL/GenBank/DDBJ databases">
        <authorList>
            <person name="Kucharzyk K."/>
            <person name="Murdoch R.W."/>
            <person name="Higgins S."/>
            <person name="Loffler F."/>
        </authorList>
    </citation>
    <scope>NUCLEOTIDE SEQUENCE</scope>
</reference>
<organism evidence="1">
    <name type="scientific">bioreactor metagenome</name>
    <dbReference type="NCBI Taxonomy" id="1076179"/>
    <lineage>
        <taxon>unclassified sequences</taxon>
        <taxon>metagenomes</taxon>
        <taxon>ecological metagenomes</taxon>
    </lineage>
</organism>
<dbReference type="EMBL" id="VSSQ01082034">
    <property type="protein sequence ID" value="MPN30778.1"/>
    <property type="molecule type" value="Genomic_DNA"/>
</dbReference>
<accession>A0A645GVE0</accession>
<protein>
    <submittedName>
        <fullName evidence="1">Uncharacterized protein</fullName>
    </submittedName>
</protein>
<comment type="caution">
    <text evidence="1">The sequence shown here is derived from an EMBL/GenBank/DDBJ whole genome shotgun (WGS) entry which is preliminary data.</text>
</comment>
<evidence type="ECO:0000313" key="1">
    <source>
        <dbReference type="EMBL" id="MPN30778.1"/>
    </source>
</evidence>
<gene>
    <name evidence="1" type="ORF">SDC9_178249</name>
</gene>
<dbReference type="AlphaFoldDB" id="A0A645GVE0"/>